<dbReference type="EMBL" id="JAFJYH010000021">
    <property type="protein sequence ID" value="KAG4424397.1"/>
    <property type="molecule type" value="Genomic_DNA"/>
</dbReference>
<sequence length="212" mass="22852">MYAEIRQAVVAASNAQIMATSIAVTLLLGLQCISARKSSTPDAWGIRDLLVSAGLAPPSGTVLFDGAGAAVAVGFPKIPAWVTAVSSNAFLCWYLTSIMMELIPTVSHSWVGFIVERRSGSVHYRQATVTLLAQGNSILSTLSLWCPQPACVAMLAPMDPSLSSVWARAGVFLRGPWWQNLQTDLCIDWRLLVKTGHQQVALPKQQSMDDQP</sequence>
<evidence type="ECO:0000313" key="1">
    <source>
        <dbReference type="EMBL" id="KAG4424397.1"/>
    </source>
</evidence>
<accession>A0A8H7WGJ5</accession>
<name>A0A8H7WGJ5_9HELO</name>
<organism evidence="1 2">
    <name type="scientific">Cadophora malorum</name>
    <dbReference type="NCBI Taxonomy" id="108018"/>
    <lineage>
        <taxon>Eukaryota</taxon>
        <taxon>Fungi</taxon>
        <taxon>Dikarya</taxon>
        <taxon>Ascomycota</taxon>
        <taxon>Pezizomycotina</taxon>
        <taxon>Leotiomycetes</taxon>
        <taxon>Helotiales</taxon>
        <taxon>Ploettnerulaceae</taxon>
        <taxon>Cadophora</taxon>
    </lineage>
</organism>
<comment type="caution">
    <text evidence="1">The sequence shown here is derived from an EMBL/GenBank/DDBJ whole genome shotgun (WGS) entry which is preliminary data.</text>
</comment>
<dbReference type="AlphaFoldDB" id="A0A8H7WGJ5"/>
<protein>
    <submittedName>
        <fullName evidence="1">Uncharacterized protein</fullName>
    </submittedName>
</protein>
<proteinExistence type="predicted"/>
<evidence type="ECO:0000313" key="2">
    <source>
        <dbReference type="Proteomes" id="UP000664132"/>
    </source>
</evidence>
<reference evidence="1" key="1">
    <citation type="submission" date="2021-02" db="EMBL/GenBank/DDBJ databases">
        <title>Genome sequence Cadophora malorum strain M34.</title>
        <authorList>
            <person name="Stefanovic E."/>
            <person name="Vu D."/>
            <person name="Scully C."/>
            <person name="Dijksterhuis J."/>
            <person name="Roader J."/>
            <person name="Houbraken J."/>
        </authorList>
    </citation>
    <scope>NUCLEOTIDE SEQUENCE</scope>
    <source>
        <strain evidence="1">M34</strain>
    </source>
</reference>
<keyword evidence="2" id="KW-1185">Reference proteome</keyword>
<gene>
    <name evidence="1" type="ORF">IFR04_002453</name>
</gene>
<dbReference type="Proteomes" id="UP000664132">
    <property type="component" value="Unassembled WGS sequence"/>
</dbReference>